<proteinExistence type="predicted"/>
<feature type="domain" description="DUF306" evidence="1">
    <location>
        <begin position="19"/>
        <end position="93"/>
    </location>
</feature>
<dbReference type="EMBL" id="DXAQ01000037">
    <property type="protein sequence ID" value="HIZ88823.1"/>
    <property type="molecule type" value="Genomic_DNA"/>
</dbReference>
<dbReference type="AlphaFoldDB" id="A0A9D2KCA4"/>
<protein>
    <submittedName>
        <fullName evidence="2">META domain-containing protein</fullName>
    </submittedName>
</protein>
<dbReference type="InterPro" id="IPR005184">
    <property type="entry name" value="DUF306_Meta_HslJ"/>
</dbReference>
<sequence length="103" mass="11478">MSSIENRINQHEYFLSDNPKITIGFDNGTCYGSGGVNRFTGTYSIKNGKISFLNLGLTMMIGNPHDMDKESKFISSLNDNLSINIDKENNLTIGSYQFILSSK</sequence>
<evidence type="ECO:0000259" key="1">
    <source>
        <dbReference type="Pfam" id="PF03724"/>
    </source>
</evidence>
<dbReference type="Proteomes" id="UP000824176">
    <property type="component" value="Unassembled WGS sequence"/>
</dbReference>
<organism evidence="2 3">
    <name type="scientific">Candidatus Mucispirillum faecigallinarum</name>
    <dbReference type="NCBI Taxonomy" id="2838699"/>
    <lineage>
        <taxon>Bacteria</taxon>
        <taxon>Pseudomonadati</taxon>
        <taxon>Deferribacterota</taxon>
        <taxon>Deferribacteres</taxon>
        <taxon>Deferribacterales</taxon>
        <taxon>Mucispirillaceae</taxon>
        <taxon>Mucispirillum</taxon>
    </lineage>
</organism>
<dbReference type="Gene3D" id="2.40.128.270">
    <property type="match status" value="1"/>
</dbReference>
<evidence type="ECO:0000313" key="3">
    <source>
        <dbReference type="Proteomes" id="UP000824176"/>
    </source>
</evidence>
<reference evidence="2" key="1">
    <citation type="journal article" date="2021" name="PeerJ">
        <title>Extensive microbial diversity within the chicken gut microbiome revealed by metagenomics and culture.</title>
        <authorList>
            <person name="Gilroy R."/>
            <person name="Ravi A."/>
            <person name="Getino M."/>
            <person name="Pursley I."/>
            <person name="Horton D.L."/>
            <person name="Alikhan N.F."/>
            <person name="Baker D."/>
            <person name="Gharbi K."/>
            <person name="Hall N."/>
            <person name="Watson M."/>
            <person name="Adriaenssens E.M."/>
            <person name="Foster-Nyarko E."/>
            <person name="Jarju S."/>
            <person name="Secka A."/>
            <person name="Antonio M."/>
            <person name="Oren A."/>
            <person name="Chaudhuri R.R."/>
            <person name="La Ragione R."/>
            <person name="Hildebrand F."/>
            <person name="Pallen M.J."/>
        </authorList>
    </citation>
    <scope>NUCLEOTIDE SEQUENCE</scope>
    <source>
        <strain evidence="2">ChiW4-1371</strain>
    </source>
</reference>
<reference evidence="2" key="2">
    <citation type="submission" date="2021-04" db="EMBL/GenBank/DDBJ databases">
        <authorList>
            <person name="Gilroy R."/>
        </authorList>
    </citation>
    <scope>NUCLEOTIDE SEQUENCE</scope>
    <source>
        <strain evidence="2">ChiW4-1371</strain>
    </source>
</reference>
<evidence type="ECO:0000313" key="2">
    <source>
        <dbReference type="EMBL" id="HIZ88823.1"/>
    </source>
</evidence>
<accession>A0A9D2KCA4</accession>
<name>A0A9D2KCA4_9BACT</name>
<comment type="caution">
    <text evidence="2">The sequence shown here is derived from an EMBL/GenBank/DDBJ whole genome shotgun (WGS) entry which is preliminary data.</text>
</comment>
<gene>
    <name evidence="2" type="ORF">H9804_02665</name>
</gene>
<dbReference type="InterPro" id="IPR038670">
    <property type="entry name" value="HslJ-like_sf"/>
</dbReference>
<dbReference type="Pfam" id="PF03724">
    <property type="entry name" value="META"/>
    <property type="match status" value="1"/>
</dbReference>